<proteinExistence type="predicted"/>
<dbReference type="CDD" id="cd16282">
    <property type="entry name" value="metallo-hydrolase-like_MBL-fold"/>
    <property type="match status" value="1"/>
</dbReference>
<dbReference type="InterPro" id="IPR001279">
    <property type="entry name" value="Metallo-B-lactamas"/>
</dbReference>
<dbReference type="PANTHER" id="PTHR42951:SF4">
    <property type="entry name" value="ACYL-COENZYME A THIOESTERASE MBLAC2"/>
    <property type="match status" value="1"/>
</dbReference>
<dbReference type="SMART" id="SM00849">
    <property type="entry name" value="Lactamase_B"/>
    <property type="match status" value="1"/>
</dbReference>
<sequence length="315" mass="33287">MPSSTTVPAPAPAPPGRATEVAPGVHAYLQPPGGWCLNNAGVIVSGGESALVDTAATDSRARHLRTTALALNGGSAPRTVVNTHFHGDHAFGNHLFPEALVIGHERTRSEMIAAGLHLTGLWPDVDWGDIELAPPTLTFTDGLTLHIGSVRAELEHIGPAHTSNDTVVWLPEQKVLFTGDLIMNGVTPFCLMGSIAGSLAAMERLRSFGATTIVPGHGPVAGPEVFEQTEGYLRLVQRLAREGHRAGRTAVEAARGAALGPYGTLLDSERLVPNLHRAYAELDGTPATERLPMPVMQTALGEMIEYHGRLPCCLA</sequence>
<gene>
    <name evidence="2" type="ORF">AB0K36_32870</name>
</gene>
<dbReference type="Pfam" id="PF00753">
    <property type="entry name" value="Lactamase_B"/>
    <property type="match status" value="1"/>
</dbReference>
<evidence type="ECO:0000313" key="2">
    <source>
        <dbReference type="EMBL" id="MEV4685559.1"/>
    </source>
</evidence>
<dbReference type="Gene3D" id="3.60.15.10">
    <property type="entry name" value="Ribonuclease Z/Hydroxyacylglutathione hydrolase-like"/>
    <property type="match status" value="1"/>
</dbReference>
<evidence type="ECO:0000259" key="1">
    <source>
        <dbReference type="SMART" id="SM00849"/>
    </source>
</evidence>
<dbReference type="PANTHER" id="PTHR42951">
    <property type="entry name" value="METALLO-BETA-LACTAMASE DOMAIN-CONTAINING"/>
    <property type="match status" value="1"/>
</dbReference>
<comment type="caution">
    <text evidence="2">The sequence shown here is derived from an EMBL/GenBank/DDBJ whole genome shotgun (WGS) entry which is preliminary data.</text>
</comment>
<keyword evidence="3" id="KW-1185">Reference proteome</keyword>
<dbReference type="InterPro" id="IPR050855">
    <property type="entry name" value="NDM-1-like"/>
</dbReference>
<dbReference type="EMBL" id="JBFAQK010000085">
    <property type="protein sequence ID" value="MEV4685559.1"/>
    <property type="molecule type" value="Genomic_DNA"/>
</dbReference>
<accession>A0ABV3I418</accession>
<name>A0ABV3I418_9ACTN</name>
<dbReference type="Proteomes" id="UP001552521">
    <property type="component" value="Unassembled WGS sequence"/>
</dbReference>
<organism evidence="2 3">
    <name type="scientific">Streptomyces kurssanovii</name>
    <dbReference type="NCBI Taxonomy" id="67312"/>
    <lineage>
        <taxon>Bacteria</taxon>
        <taxon>Bacillati</taxon>
        <taxon>Actinomycetota</taxon>
        <taxon>Actinomycetes</taxon>
        <taxon>Kitasatosporales</taxon>
        <taxon>Streptomycetaceae</taxon>
        <taxon>Streptomyces</taxon>
    </lineage>
</organism>
<reference evidence="2 3" key="1">
    <citation type="submission" date="2024-06" db="EMBL/GenBank/DDBJ databases">
        <title>The Natural Products Discovery Center: Release of the First 8490 Sequenced Strains for Exploring Actinobacteria Biosynthetic Diversity.</title>
        <authorList>
            <person name="Kalkreuter E."/>
            <person name="Kautsar S.A."/>
            <person name="Yang D."/>
            <person name="Bader C.D."/>
            <person name="Teijaro C.N."/>
            <person name="Fluegel L."/>
            <person name="Davis C.M."/>
            <person name="Simpson J.R."/>
            <person name="Lauterbach L."/>
            <person name="Steele A.D."/>
            <person name="Gui C."/>
            <person name="Meng S."/>
            <person name="Li G."/>
            <person name="Viehrig K."/>
            <person name="Ye F."/>
            <person name="Su P."/>
            <person name="Kiefer A.F."/>
            <person name="Nichols A."/>
            <person name="Cepeda A.J."/>
            <person name="Yan W."/>
            <person name="Fan B."/>
            <person name="Jiang Y."/>
            <person name="Adhikari A."/>
            <person name="Zheng C.-J."/>
            <person name="Schuster L."/>
            <person name="Cowan T.M."/>
            <person name="Smanski M.J."/>
            <person name="Chevrette M.G."/>
            <person name="De Carvalho L.P.S."/>
            <person name="Shen B."/>
        </authorList>
    </citation>
    <scope>NUCLEOTIDE SEQUENCE [LARGE SCALE GENOMIC DNA]</scope>
    <source>
        <strain evidence="2 3">NPDC049344</strain>
    </source>
</reference>
<dbReference type="RefSeq" id="WP_364601192.1">
    <property type="nucleotide sequence ID" value="NZ_JBFAQK010000085.1"/>
</dbReference>
<dbReference type="InterPro" id="IPR036866">
    <property type="entry name" value="RibonucZ/Hydroxyglut_hydro"/>
</dbReference>
<feature type="domain" description="Metallo-beta-lactamase" evidence="1">
    <location>
        <begin position="37"/>
        <end position="217"/>
    </location>
</feature>
<dbReference type="SUPFAM" id="SSF56281">
    <property type="entry name" value="Metallo-hydrolase/oxidoreductase"/>
    <property type="match status" value="1"/>
</dbReference>
<evidence type="ECO:0000313" key="3">
    <source>
        <dbReference type="Proteomes" id="UP001552521"/>
    </source>
</evidence>
<protein>
    <submittedName>
        <fullName evidence="2">MBL fold metallo-hydrolase</fullName>
    </submittedName>
</protein>